<dbReference type="NCBIfam" id="TIGR00457">
    <property type="entry name" value="asnS"/>
    <property type="match status" value="1"/>
</dbReference>
<comment type="caution">
    <text evidence="10">The sequence shown here is derived from an EMBL/GenBank/DDBJ whole genome shotgun (WGS) entry which is preliminary data.</text>
</comment>
<organism evidence="10 11">
    <name type="scientific">Cryptococcus wingfieldii CBS 7118</name>
    <dbReference type="NCBI Taxonomy" id="1295528"/>
    <lineage>
        <taxon>Eukaryota</taxon>
        <taxon>Fungi</taxon>
        <taxon>Dikarya</taxon>
        <taxon>Basidiomycota</taxon>
        <taxon>Agaricomycotina</taxon>
        <taxon>Tremellomycetes</taxon>
        <taxon>Tremellales</taxon>
        <taxon>Cryptococcaceae</taxon>
        <taxon>Cryptococcus</taxon>
    </lineage>
</organism>
<dbReference type="SUPFAM" id="SSF50249">
    <property type="entry name" value="Nucleic acid-binding proteins"/>
    <property type="match status" value="1"/>
</dbReference>
<dbReference type="Pfam" id="PF00152">
    <property type="entry name" value="tRNA-synt_2"/>
    <property type="match status" value="1"/>
</dbReference>
<dbReference type="OrthoDB" id="1931232at2759"/>
<keyword evidence="4" id="KW-0547">Nucleotide-binding</keyword>
<dbReference type="SUPFAM" id="SSF55681">
    <property type="entry name" value="Class II aaRS and biotin synthetases"/>
    <property type="match status" value="1"/>
</dbReference>
<evidence type="ECO:0000313" key="11">
    <source>
        <dbReference type="Proteomes" id="UP000094819"/>
    </source>
</evidence>
<dbReference type="RefSeq" id="XP_019033838.1">
    <property type="nucleotide sequence ID" value="XM_019174031.1"/>
</dbReference>
<gene>
    <name evidence="10" type="ORF">L198_01872</name>
</gene>
<evidence type="ECO:0000256" key="4">
    <source>
        <dbReference type="ARBA" id="ARBA00022741"/>
    </source>
</evidence>
<evidence type="ECO:0000256" key="3">
    <source>
        <dbReference type="ARBA" id="ARBA00022598"/>
    </source>
</evidence>
<comment type="similarity">
    <text evidence="1">Belongs to the class-II aminoacyl-tRNA synthetase family.</text>
</comment>
<dbReference type="EMBL" id="AWGH01000004">
    <property type="protein sequence ID" value="ODO05183.1"/>
    <property type="molecule type" value="Genomic_DNA"/>
</dbReference>
<keyword evidence="11" id="KW-1185">Reference proteome</keyword>
<keyword evidence="5" id="KW-0067">ATP-binding</keyword>
<dbReference type="InterPro" id="IPR004365">
    <property type="entry name" value="NA-bd_OB_tRNA"/>
</dbReference>
<feature type="region of interest" description="Disordered" evidence="8">
    <location>
        <begin position="21"/>
        <end position="43"/>
    </location>
</feature>
<evidence type="ECO:0000256" key="6">
    <source>
        <dbReference type="ARBA" id="ARBA00022917"/>
    </source>
</evidence>
<dbReference type="PANTHER" id="PTHR22594">
    <property type="entry name" value="ASPARTYL/LYSYL-TRNA SYNTHETASE"/>
    <property type="match status" value="1"/>
</dbReference>
<dbReference type="Pfam" id="PF01336">
    <property type="entry name" value="tRNA_anti-codon"/>
    <property type="match status" value="1"/>
</dbReference>
<dbReference type="InterPro" id="IPR004364">
    <property type="entry name" value="Aa-tRNA-synt_II"/>
</dbReference>
<evidence type="ECO:0000256" key="8">
    <source>
        <dbReference type="SAM" id="MobiDB-lite"/>
    </source>
</evidence>
<dbReference type="GeneID" id="30191085"/>
<dbReference type="GO" id="GO:0005739">
    <property type="term" value="C:mitochondrion"/>
    <property type="evidence" value="ECO:0007669"/>
    <property type="project" value="TreeGrafter"/>
</dbReference>
<keyword evidence="7" id="KW-0030">Aminoacyl-tRNA synthetase</keyword>
<dbReference type="GO" id="GO:0003676">
    <property type="term" value="F:nucleic acid binding"/>
    <property type="evidence" value="ECO:0007669"/>
    <property type="project" value="InterPro"/>
</dbReference>
<evidence type="ECO:0000313" key="10">
    <source>
        <dbReference type="EMBL" id="ODO05183.1"/>
    </source>
</evidence>
<dbReference type="NCBIfam" id="NF003037">
    <property type="entry name" value="PRK03932.1"/>
    <property type="match status" value="1"/>
</dbReference>
<name>A0A1E3JWK6_9TREE</name>
<dbReference type="Gene3D" id="2.40.50.140">
    <property type="entry name" value="Nucleic acid-binding proteins"/>
    <property type="match status" value="1"/>
</dbReference>
<evidence type="ECO:0000256" key="2">
    <source>
        <dbReference type="ARBA" id="ARBA00012816"/>
    </source>
</evidence>
<dbReference type="InterPro" id="IPR012340">
    <property type="entry name" value="NA-bd_OB-fold"/>
</dbReference>
<reference evidence="10 11" key="1">
    <citation type="submission" date="2016-06" db="EMBL/GenBank/DDBJ databases">
        <title>Evolution of pathogenesis and genome organization in the Tremellales.</title>
        <authorList>
            <person name="Cuomo C."/>
            <person name="Litvintseva A."/>
            <person name="Heitman J."/>
            <person name="Chen Y."/>
            <person name="Sun S."/>
            <person name="Springer D."/>
            <person name="Dromer F."/>
            <person name="Young S."/>
            <person name="Zeng Q."/>
            <person name="Chapman S."/>
            <person name="Gujja S."/>
            <person name="Saif S."/>
            <person name="Birren B."/>
        </authorList>
    </citation>
    <scope>NUCLEOTIDE SEQUENCE [LARGE SCALE GENOMIC DNA]</scope>
    <source>
        <strain evidence="10 11">CBS 7118</strain>
    </source>
</reference>
<keyword evidence="6" id="KW-0648">Protein biosynthesis</keyword>
<dbReference type="Gene3D" id="3.30.930.10">
    <property type="entry name" value="Bira Bifunctional Protein, Domain 2"/>
    <property type="match status" value="1"/>
</dbReference>
<evidence type="ECO:0000256" key="1">
    <source>
        <dbReference type="ARBA" id="ARBA00008226"/>
    </source>
</evidence>
<dbReference type="InterPro" id="IPR002312">
    <property type="entry name" value="Asp/Asn-tRNA-synth_IIb"/>
</dbReference>
<dbReference type="EC" id="6.1.1.22" evidence="2"/>
<dbReference type="InterPro" id="IPR045864">
    <property type="entry name" value="aa-tRNA-synth_II/BPL/LPL"/>
</dbReference>
<dbReference type="CDD" id="cd04318">
    <property type="entry name" value="EcAsnRS_like_N"/>
    <property type="match status" value="1"/>
</dbReference>
<dbReference type="Proteomes" id="UP000094819">
    <property type="component" value="Unassembled WGS sequence"/>
</dbReference>
<dbReference type="PROSITE" id="PS50862">
    <property type="entry name" value="AA_TRNA_LIGASE_II"/>
    <property type="match status" value="1"/>
</dbReference>
<dbReference type="CDD" id="cd00776">
    <property type="entry name" value="AsxRS_core"/>
    <property type="match status" value="1"/>
</dbReference>
<dbReference type="GO" id="GO:0006421">
    <property type="term" value="P:asparaginyl-tRNA aminoacylation"/>
    <property type="evidence" value="ECO:0007669"/>
    <property type="project" value="InterPro"/>
</dbReference>
<dbReference type="InterPro" id="IPR006195">
    <property type="entry name" value="aa-tRNA-synth_II"/>
</dbReference>
<dbReference type="AlphaFoldDB" id="A0A1E3JWK6"/>
<protein>
    <recommendedName>
        <fullName evidence="2">asparagine--tRNA ligase</fullName>
        <ecNumber evidence="2">6.1.1.22</ecNumber>
    </recommendedName>
</protein>
<dbReference type="PRINTS" id="PR01042">
    <property type="entry name" value="TRNASYNTHASP"/>
</dbReference>
<sequence>MRPSPRNLSTLPPTIRSLLAARRAAPSTSSSSESPSQESQQIEVNGWIKSVRGHRNVSFVELNDGSTSESLQAVLKGKGKAEGLGVGTSLSLKGRLEKSKGKGQDLELVIDHAQVAGHCDAQLYPIQKKSLPPAVLRENAHLRFRTTQTAAVMRIRDALVRDWHDWFEENEFVHIQTPLLTASDCEGAGEVFTLKDHPAPTAPTSPQPFFYHPVHLTVSGQLHLEAPTHALSRTYTLSPAFRAEPSLTSRHLSEFYMMEGEVAWVESLDGLLDVVEDGVRSVVRETLGESKRGERLRRDLEAVSHSMQESEGDETTLEERLEDPLARLRHIVAQPFTRITYSSALELIATLHTKSPDVVSPAPPWGEGISTEHEKLLAEHYNGPLFVTRYPKSLKPFYMLPTSSSQSDQETVECFDLLFPSWGEMAGGSLREHRLDHLTRAISDAGMKPEEYEWYLDLRRYGTVPHGGWGMGWDRWVGWVTGLGNVRDVVPYPRWKGHCKY</sequence>
<evidence type="ECO:0000256" key="7">
    <source>
        <dbReference type="ARBA" id="ARBA00023146"/>
    </source>
</evidence>
<dbReference type="InterPro" id="IPR004522">
    <property type="entry name" value="Asn-tRNA-ligase"/>
</dbReference>
<evidence type="ECO:0000256" key="5">
    <source>
        <dbReference type="ARBA" id="ARBA00022840"/>
    </source>
</evidence>
<dbReference type="PANTHER" id="PTHR22594:SF34">
    <property type="entry name" value="ASPARAGINE--TRNA LIGASE, MITOCHONDRIAL-RELATED"/>
    <property type="match status" value="1"/>
</dbReference>
<evidence type="ECO:0000259" key="9">
    <source>
        <dbReference type="PROSITE" id="PS50862"/>
    </source>
</evidence>
<keyword evidence="3 10" id="KW-0436">Ligase</keyword>
<dbReference type="GO" id="GO:0005524">
    <property type="term" value="F:ATP binding"/>
    <property type="evidence" value="ECO:0007669"/>
    <property type="project" value="UniProtKB-KW"/>
</dbReference>
<accession>A0A1E3JWK6</accession>
<dbReference type="GO" id="GO:0004816">
    <property type="term" value="F:asparagine-tRNA ligase activity"/>
    <property type="evidence" value="ECO:0007669"/>
    <property type="project" value="UniProtKB-EC"/>
</dbReference>
<feature type="domain" description="Aminoacyl-transfer RNA synthetases class-II family profile" evidence="9">
    <location>
        <begin position="153"/>
        <end position="491"/>
    </location>
</feature>
<proteinExistence type="inferred from homology"/>